<accession>A0A5B7EGZ8</accession>
<proteinExistence type="predicted"/>
<feature type="coiled-coil region" evidence="1">
    <location>
        <begin position="56"/>
        <end position="145"/>
    </location>
</feature>
<keyword evidence="1" id="KW-0175">Coiled coil</keyword>
<evidence type="ECO:0000313" key="3">
    <source>
        <dbReference type="Proteomes" id="UP000324222"/>
    </source>
</evidence>
<dbReference type="EMBL" id="VSRR010002873">
    <property type="protein sequence ID" value="MPC33631.1"/>
    <property type="molecule type" value="Genomic_DNA"/>
</dbReference>
<dbReference type="Proteomes" id="UP000324222">
    <property type="component" value="Unassembled WGS sequence"/>
</dbReference>
<keyword evidence="3" id="KW-1185">Reference proteome</keyword>
<evidence type="ECO:0000256" key="1">
    <source>
        <dbReference type="SAM" id="Coils"/>
    </source>
</evidence>
<name>A0A5B7EGZ8_PORTR</name>
<sequence>MRMIITEEKEMKCLREMIAVVFNTQEQLIPENKELREKCDMLDNKVKMNNEMKEILGEVKRENSVLKGKCENYELELQELQDKLNTSAGTAKGISKTELEEWKKVWVKEQEEKVNIAEVVKQQIREKTKDTVIQAAKEKQELVRNMVSKKKCIVKYGVEEKRTQ</sequence>
<organism evidence="2 3">
    <name type="scientific">Portunus trituberculatus</name>
    <name type="common">Swimming crab</name>
    <name type="synonym">Neptunus trituberculatus</name>
    <dbReference type="NCBI Taxonomy" id="210409"/>
    <lineage>
        <taxon>Eukaryota</taxon>
        <taxon>Metazoa</taxon>
        <taxon>Ecdysozoa</taxon>
        <taxon>Arthropoda</taxon>
        <taxon>Crustacea</taxon>
        <taxon>Multicrustacea</taxon>
        <taxon>Malacostraca</taxon>
        <taxon>Eumalacostraca</taxon>
        <taxon>Eucarida</taxon>
        <taxon>Decapoda</taxon>
        <taxon>Pleocyemata</taxon>
        <taxon>Brachyura</taxon>
        <taxon>Eubrachyura</taxon>
        <taxon>Portunoidea</taxon>
        <taxon>Portunidae</taxon>
        <taxon>Portuninae</taxon>
        <taxon>Portunus</taxon>
    </lineage>
</organism>
<gene>
    <name evidence="2" type="ORF">E2C01_026986</name>
</gene>
<protein>
    <submittedName>
        <fullName evidence="2">Uncharacterized protein</fullName>
    </submittedName>
</protein>
<evidence type="ECO:0000313" key="2">
    <source>
        <dbReference type="EMBL" id="MPC33631.1"/>
    </source>
</evidence>
<reference evidence="2 3" key="1">
    <citation type="submission" date="2019-05" db="EMBL/GenBank/DDBJ databases">
        <title>Another draft genome of Portunus trituberculatus and its Hox gene families provides insights of decapod evolution.</title>
        <authorList>
            <person name="Jeong J.-H."/>
            <person name="Song I."/>
            <person name="Kim S."/>
            <person name="Choi T."/>
            <person name="Kim D."/>
            <person name="Ryu S."/>
            <person name="Kim W."/>
        </authorList>
    </citation>
    <scope>NUCLEOTIDE SEQUENCE [LARGE SCALE GENOMIC DNA]</scope>
    <source>
        <tissue evidence="2">Muscle</tissue>
    </source>
</reference>
<dbReference type="AlphaFoldDB" id="A0A5B7EGZ8"/>
<comment type="caution">
    <text evidence="2">The sequence shown here is derived from an EMBL/GenBank/DDBJ whole genome shotgun (WGS) entry which is preliminary data.</text>
</comment>